<sequence>MNRATPIGFIDRTQERLMGSLIEPSDVAWFLLSSIDEPSRCHWVH</sequence>
<dbReference type="EMBL" id="BPVZ01000038">
    <property type="protein sequence ID" value="GKV13168.1"/>
    <property type="molecule type" value="Genomic_DNA"/>
</dbReference>
<keyword evidence="2" id="KW-1185">Reference proteome</keyword>
<accession>A0AAV5JKY3</accession>
<proteinExistence type="predicted"/>
<name>A0AAV5JKY3_9ROSI</name>
<reference evidence="1 2" key="1">
    <citation type="journal article" date="2021" name="Commun. Biol.">
        <title>The genome of Shorea leprosula (Dipterocarpaceae) highlights the ecological relevance of drought in aseasonal tropical rainforests.</title>
        <authorList>
            <person name="Ng K.K.S."/>
            <person name="Kobayashi M.J."/>
            <person name="Fawcett J.A."/>
            <person name="Hatakeyama M."/>
            <person name="Paape T."/>
            <person name="Ng C.H."/>
            <person name="Ang C.C."/>
            <person name="Tnah L.H."/>
            <person name="Lee C.T."/>
            <person name="Nishiyama T."/>
            <person name="Sese J."/>
            <person name="O'Brien M.J."/>
            <person name="Copetti D."/>
            <person name="Mohd Noor M.I."/>
            <person name="Ong R.C."/>
            <person name="Putra M."/>
            <person name="Sireger I.Z."/>
            <person name="Indrioko S."/>
            <person name="Kosugi Y."/>
            <person name="Izuno A."/>
            <person name="Isagi Y."/>
            <person name="Lee S.L."/>
            <person name="Shimizu K.K."/>
        </authorList>
    </citation>
    <scope>NUCLEOTIDE SEQUENCE [LARGE SCALE GENOMIC DNA]</scope>
    <source>
        <strain evidence="1">214</strain>
    </source>
</reference>
<evidence type="ECO:0000313" key="2">
    <source>
        <dbReference type="Proteomes" id="UP001054252"/>
    </source>
</evidence>
<gene>
    <name evidence="1" type="ORF">SLEP1_g24224</name>
</gene>
<comment type="caution">
    <text evidence="1">The sequence shown here is derived from an EMBL/GenBank/DDBJ whole genome shotgun (WGS) entry which is preliminary data.</text>
</comment>
<evidence type="ECO:0000313" key="1">
    <source>
        <dbReference type="EMBL" id="GKV13168.1"/>
    </source>
</evidence>
<protein>
    <submittedName>
        <fullName evidence="1">Uncharacterized protein</fullName>
    </submittedName>
</protein>
<dbReference type="Proteomes" id="UP001054252">
    <property type="component" value="Unassembled WGS sequence"/>
</dbReference>
<organism evidence="1 2">
    <name type="scientific">Rubroshorea leprosula</name>
    <dbReference type="NCBI Taxonomy" id="152421"/>
    <lineage>
        <taxon>Eukaryota</taxon>
        <taxon>Viridiplantae</taxon>
        <taxon>Streptophyta</taxon>
        <taxon>Embryophyta</taxon>
        <taxon>Tracheophyta</taxon>
        <taxon>Spermatophyta</taxon>
        <taxon>Magnoliopsida</taxon>
        <taxon>eudicotyledons</taxon>
        <taxon>Gunneridae</taxon>
        <taxon>Pentapetalae</taxon>
        <taxon>rosids</taxon>
        <taxon>malvids</taxon>
        <taxon>Malvales</taxon>
        <taxon>Dipterocarpaceae</taxon>
        <taxon>Rubroshorea</taxon>
    </lineage>
</organism>
<dbReference type="AlphaFoldDB" id="A0AAV5JKY3"/>